<feature type="region of interest" description="Disordered" evidence="8">
    <location>
        <begin position="442"/>
        <end position="464"/>
    </location>
</feature>
<evidence type="ECO:0000256" key="9">
    <source>
        <dbReference type="SAM" id="Phobius"/>
    </source>
</evidence>
<dbReference type="InterPro" id="IPR007498">
    <property type="entry name" value="PqiA-like"/>
</dbReference>
<feature type="transmembrane region" description="Helical" evidence="9">
    <location>
        <begin position="352"/>
        <end position="376"/>
    </location>
</feature>
<feature type="transmembrane region" description="Helical" evidence="9">
    <location>
        <begin position="49"/>
        <end position="73"/>
    </location>
</feature>
<feature type="compositionally biased region" description="Polar residues" evidence="8">
    <location>
        <begin position="452"/>
        <end position="464"/>
    </location>
</feature>
<feature type="transmembrane region" description="Helical" evidence="9">
    <location>
        <begin position="146"/>
        <end position="164"/>
    </location>
</feature>
<gene>
    <name evidence="10" type="ORF">Q4521_14480</name>
</gene>
<evidence type="ECO:0000256" key="6">
    <source>
        <dbReference type="ARBA" id="ARBA00022989"/>
    </source>
</evidence>
<evidence type="ECO:0000313" key="11">
    <source>
        <dbReference type="Proteomes" id="UP001169760"/>
    </source>
</evidence>
<keyword evidence="5 9" id="KW-0812">Transmembrane</keyword>
<feature type="transmembrane region" description="Helical" evidence="9">
    <location>
        <begin position="382"/>
        <end position="398"/>
    </location>
</feature>
<dbReference type="Pfam" id="PF04403">
    <property type="entry name" value="PqiA"/>
    <property type="match status" value="2"/>
</dbReference>
<keyword evidence="6 9" id="KW-1133">Transmembrane helix</keyword>
<dbReference type="InterPro" id="IPR005219">
    <property type="entry name" value="PqiA-like_proteobact"/>
</dbReference>
<evidence type="ECO:0000256" key="7">
    <source>
        <dbReference type="ARBA" id="ARBA00023136"/>
    </source>
</evidence>
<evidence type="ECO:0000256" key="1">
    <source>
        <dbReference type="ARBA" id="ARBA00004429"/>
    </source>
</evidence>
<dbReference type="EMBL" id="JAUOPB010000010">
    <property type="protein sequence ID" value="MDO6423685.1"/>
    <property type="molecule type" value="Genomic_DNA"/>
</dbReference>
<proteinExistence type="inferred from homology"/>
<name>A0AAW7X7Y0_9GAMM</name>
<dbReference type="NCBIfam" id="TIGR00155">
    <property type="entry name" value="pqiA_fam"/>
    <property type="match status" value="1"/>
</dbReference>
<dbReference type="PANTHER" id="PTHR30462">
    <property type="entry name" value="INTERMEMBRANE TRANSPORT PROTEIN PQIB-RELATED"/>
    <property type="match status" value="1"/>
</dbReference>
<evidence type="ECO:0000256" key="2">
    <source>
        <dbReference type="ARBA" id="ARBA00007555"/>
    </source>
</evidence>
<comment type="caution">
    <text evidence="10">The sequence shown here is derived from an EMBL/GenBank/DDBJ whole genome shotgun (WGS) entry which is preliminary data.</text>
</comment>
<accession>A0AAW7X7Y0</accession>
<feature type="transmembrane region" description="Helical" evidence="9">
    <location>
        <begin position="258"/>
        <end position="277"/>
    </location>
</feature>
<protein>
    <submittedName>
        <fullName evidence="10">PqiA/YebS family transporter subunit</fullName>
    </submittedName>
</protein>
<dbReference type="PANTHER" id="PTHR30462:SF3">
    <property type="entry name" value="INTERMEMBRANE TRANSPORT PROTEIN PQIA"/>
    <property type="match status" value="1"/>
</dbReference>
<organism evidence="10 11">
    <name type="scientific">Saccharophagus degradans</name>
    <dbReference type="NCBI Taxonomy" id="86304"/>
    <lineage>
        <taxon>Bacteria</taxon>
        <taxon>Pseudomonadati</taxon>
        <taxon>Pseudomonadota</taxon>
        <taxon>Gammaproteobacteria</taxon>
        <taxon>Cellvibrionales</taxon>
        <taxon>Cellvibrionaceae</taxon>
        <taxon>Saccharophagus</taxon>
    </lineage>
</organism>
<feature type="transmembrane region" description="Helical" evidence="9">
    <location>
        <begin position="99"/>
        <end position="125"/>
    </location>
</feature>
<dbReference type="RefSeq" id="WP_303493275.1">
    <property type="nucleotide sequence ID" value="NZ_JAUOPB010000010.1"/>
</dbReference>
<keyword evidence="7 9" id="KW-0472">Membrane</keyword>
<keyword evidence="4" id="KW-0997">Cell inner membrane</keyword>
<evidence type="ECO:0000313" key="10">
    <source>
        <dbReference type="EMBL" id="MDO6423685.1"/>
    </source>
</evidence>
<feature type="transmembrane region" description="Helical" evidence="9">
    <location>
        <begin position="302"/>
        <end position="331"/>
    </location>
</feature>
<sequence length="464" mass="52050">MTQEFLEQQRDWLICHDCGEIQKVVAISPEHEMLCFNCGASLHSGKGRWLAAATALSLAALVLFIACNFLPFLTLEIGMQSHTTTIMDGVGALMARNQWLLAGLVVTTTFLFPLFEICAYMYVLLPYQFNRRMPGHTPVLRWLIQAQSWSMLEVFMLSVVITTVKLTDMAVLKLGPGAYLFFMLVAILQLIFLKIDRRKLWQWINTNNYFSREENEYAYDCRICQALVGESIVVDEGSCPRCDSAIHKRIPASLQKTTALVVAATLLYIPANVLPIMEYTSLGITEKDTIFSGVIELLKEGLWGIATIVFVASILVPIAKLVILYYLIWAVKAKVKVGVKHRTVLYRLIEVVGRWSMVDVYVVTILVALVQFGFIYTVEPEGAIIAFGAVVVLTMLAAESFDPRLLWDASCDEDDERVKHCDEHTKPILAWGAYCEIDQKPDTEQDDVAPNTGVSTSQESKTEP</sequence>
<evidence type="ECO:0000256" key="8">
    <source>
        <dbReference type="SAM" id="MobiDB-lite"/>
    </source>
</evidence>
<dbReference type="AlphaFoldDB" id="A0AAW7X7Y0"/>
<dbReference type="GO" id="GO:0005886">
    <property type="term" value="C:plasma membrane"/>
    <property type="evidence" value="ECO:0007669"/>
    <property type="project" value="UniProtKB-SubCell"/>
</dbReference>
<dbReference type="Proteomes" id="UP001169760">
    <property type="component" value="Unassembled WGS sequence"/>
</dbReference>
<reference evidence="10" key="1">
    <citation type="submission" date="2023-07" db="EMBL/GenBank/DDBJ databases">
        <title>Genome content predicts the carbon catabolic preferences of heterotrophic bacteria.</title>
        <authorList>
            <person name="Gralka M."/>
        </authorList>
    </citation>
    <scope>NUCLEOTIDE SEQUENCE</scope>
    <source>
        <strain evidence="10">I3M17_2</strain>
    </source>
</reference>
<evidence type="ECO:0000256" key="3">
    <source>
        <dbReference type="ARBA" id="ARBA00022475"/>
    </source>
</evidence>
<dbReference type="InterPro" id="IPR051800">
    <property type="entry name" value="PqiA-PqiB_transport"/>
</dbReference>
<evidence type="ECO:0000256" key="4">
    <source>
        <dbReference type="ARBA" id="ARBA00022519"/>
    </source>
</evidence>
<evidence type="ECO:0000256" key="5">
    <source>
        <dbReference type="ARBA" id="ARBA00022692"/>
    </source>
</evidence>
<comment type="subcellular location">
    <subcellularLocation>
        <location evidence="1">Cell inner membrane</location>
        <topology evidence="1">Multi-pass membrane protein</topology>
    </subcellularLocation>
</comment>
<keyword evidence="3" id="KW-1003">Cell membrane</keyword>
<comment type="similarity">
    <text evidence="2">Belongs to the PqiA family.</text>
</comment>
<feature type="transmembrane region" description="Helical" evidence="9">
    <location>
        <begin position="176"/>
        <end position="193"/>
    </location>
</feature>